<keyword evidence="1" id="KW-0472">Membrane</keyword>
<keyword evidence="1" id="KW-0812">Transmembrane</keyword>
<protein>
    <submittedName>
        <fullName evidence="2">Hydrogenase expression protein</fullName>
    </submittedName>
</protein>
<feature type="transmembrane region" description="Helical" evidence="1">
    <location>
        <begin position="988"/>
        <end position="1012"/>
    </location>
</feature>
<dbReference type="Gene3D" id="3.30.70.1430">
    <property type="entry name" value="Multidrug efflux transporter AcrB pore domain"/>
    <property type="match status" value="2"/>
</dbReference>
<dbReference type="AlphaFoldDB" id="A0A8J3I171"/>
<dbReference type="Proteomes" id="UP000612362">
    <property type="component" value="Unassembled WGS sequence"/>
</dbReference>
<dbReference type="Gene3D" id="3.30.70.1440">
    <property type="entry name" value="Multidrug efflux transporter AcrB pore domain"/>
    <property type="match status" value="1"/>
</dbReference>
<dbReference type="PANTHER" id="PTHR32063">
    <property type="match status" value="1"/>
</dbReference>
<keyword evidence="3" id="KW-1185">Reference proteome</keyword>
<feature type="transmembrane region" description="Helical" evidence="1">
    <location>
        <begin position="399"/>
        <end position="423"/>
    </location>
</feature>
<dbReference type="SUPFAM" id="SSF82693">
    <property type="entry name" value="Multidrug efflux transporter AcrB pore domain, PN1, PN2, PC1 and PC2 subdomains"/>
    <property type="match status" value="3"/>
</dbReference>
<dbReference type="PANTHER" id="PTHR32063:SF0">
    <property type="entry name" value="SWARMING MOTILITY PROTEIN SWRC"/>
    <property type="match status" value="1"/>
</dbReference>
<dbReference type="Gene3D" id="3.30.2090.10">
    <property type="entry name" value="Multidrug efflux transporter AcrB TolC docking domain, DN and DC subdomains"/>
    <property type="match status" value="2"/>
</dbReference>
<dbReference type="PRINTS" id="PR00702">
    <property type="entry name" value="ACRIFLAVINRP"/>
</dbReference>
<feature type="transmembrane region" description="Helical" evidence="1">
    <location>
        <begin position="882"/>
        <end position="902"/>
    </location>
</feature>
<proteinExistence type="predicted"/>
<evidence type="ECO:0000256" key="1">
    <source>
        <dbReference type="SAM" id="Phobius"/>
    </source>
</evidence>
<dbReference type="GO" id="GO:0005886">
    <property type="term" value="C:plasma membrane"/>
    <property type="evidence" value="ECO:0007669"/>
    <property type="project" value="TreeGrafter"/>
</dbReference>
<dbReference type="GO" id="GO:0042910">
    <property type="term" value="F:xenobiotic transmembrane transporter activity"/>
    <property type="evidence" value="ECO:0007669"/>
    <property type="project" value="TreeGrafter"/>
</dbReference>
<dbReference type="Pfam" id="PF00873">
    <property type="entry name" value="ACR_tran"/>
    <property type="match status" value="1"/>
</dbReference>
<reference evidence="2" key="1">
    <citation type="submission" date="2020-10" db="EMBL/GenBank/DDBJ databases">
        <title>Taxonomic study of unclassified bacteria belonging to the class Ktedonobacteria.</title>
        <authorList>
            <person name="Yabe S."/>
            <person name="Wang C.M."/>
            <person name="Zheng Y."/>
            <person name="Sakai Y."/>
            <person name="Cavaletti L."/>
            <person name="Monciardini P."/>
            <person name="Donadio S."/>
        </authorList>
    </citation>
    <scope>NUCLEOTIDE SEQUENCE</scope>
    <source>
        <strain evidence="2">SOSP1-1</strain>
    </source>
</reference>
<name>A0A8J3I171_9CHLR</name>
<dbReference type="SUPFAM" id="SSF82866">
    <property type="entry name" value="Multidrug efflux transporter AcrB transmembrane domain"/>
    <property type="match status" value="2"/>
</dbReference>
<feature type="transmembrane region" description="Helical" evidence="1">
    <location>
        <begin position="856"/>
        <end position="875"/>
    </location>
</feature>
<evidence type="ECO:0000313" key="2">
    <source>
        <dbReference type="EMBL" id="GHO44178.1"/>
    </source>
</evidence>
<dbReference type="RefSeq" id="WP_220193593.1">
    <property type="nucleotide sequence ID" value="NZ_BNJF01000001.1"/>
</dbReference>
<organism evidence="2 3">
    <name type="scientific">Ktedonospora formicarum</name>
    <dbReference type="NCBI Taxonomy" id="2778364"/>
    <lineage>
        <taxon>Bacteria</taxon>
        <taxon>Bacillati</taxon>
        <taxon>Chloroflexota</taxon>
        <taxon>Ktedonobacteria</taxon>
        <taxon>Ktedonobacterales</taxon>
        <taxon>Ktedonobacteraceae</taxon>
        <taxon>Ktedonospora</taxon>
    </lineage>
</organism>
<gene>
    <name evidence="2" type="ORF">KSX_23410</name>
</gene>
<feature type="transmembrane region" description="Helical" evidence="1">
    <location>
        <begin position="344"/>
        <end position="366"/>
    </location>
</feature>
<keyword evidence="1" id="KW-1133">Transmembrane helix</keyword>
<feature type="transmembrane region" description="Helical" evidence="1">
    <location>
        <begin position="12"/>
        <end position="30"/>
    </location>
</feature>
<dbReference type="InterPro" id="IPR027463">
    <property type="entry name" value="AcrB_DN_DC_subdom"/>
</dbReference>
<feature type="transmembrane region" description="Helical" evidence="1">
    <location>
        <begin position="373"/>
        <end position="393"/>
    </location>
</feature>
<evidence type="ECO:0000313" key="3">
    <source>
        <dbReference type="Proteomes" id="UP000612362"/>
    </source>
</evidence>
<dbReference type="Gene3D" id="3.30.70.1320">
    <property type="entry name" value="Multidrug efflux transporter AcrB pore domain like"/>
    <property type="match status" value="1"/>
</dbReference>
<feature type="transmembrane region" description="Helical" evidence="1">
    <location>
        <begin position="908"/>
        <end position="929"/>
    </location>
</feature>
<dbReference type="EMBL" id="BNJF01000001">
    <property type="protein sequence ID" value="GHO44178.1"/>
    <property type="molecule type" value="Genomic_DNA"/>
</dbReference>
<feature type="transmembrane region" description="Helical" evidence="1">
    <location>
        <begin position="444"/>
        <end position="464"/>
    </location>
</feature>
<dbReference type="InterPro" id="IPR001036">
    <property type="entry name" value="Acrflvin-R"/>
</dbReference>
<dbReference type="SUPFAM" id="SSF82714">
    <property type="entry name" value="Multidrug efflux transporter AcrB TolC docking domain, DN and DC subdomains"/>
    <property type="match status" value="2"/>
</dbReference>
<comment type="caution">
    <text evidence="2">The sequence shown here is derived from an EMBL/GenBank/DDBJ whole genome shotgun (WGS) entry which is preliminary data.</text>
</comment>
<feature type="transmembrane region" description="Helical" evidence="1">
    <location>
        <begin position="539"/>
        <end position="558"/>
    </location>
</feature>
<feature type="transmembrane region" description="Helical" evidence="1">
    <location>
        <begin position="957"/>
        <end position="982"/>
    </location>
</feature>
<accession>A0A8J3I171</accession>
<feature type="transmembrane region" description="Helical" evidence="1">
    <location>
        <begin position="476"/>
        <end position="503"/>
    </location>
</feature>
<dbReference type="Gene3D" id="1.20.1640.10">
    <property type="entry name" value="Multidrug efflux transporter AcrB transmembrane domain"/>
    <property type="match status" value="2"/>
</dbReference>
<sequence>MVMLSRFSLANKGLMALVTIAILLIGGLLIPQLKQELFPSIDLPVVAIVTAYTGASPTIIEQEITNPIEQSVQGAPGVKQLTSISNDGSSIITVAYDYGTDTAQARQDLSQRIGAIQSQLPNGVTPSLQAYSTENIPILTLGVSSSQETRDLTTALKQIAVPELQSIQGVARVDLLGVRTPLVTITLNPTRMQSSGVTFEQVQAALQADNVTLPAGKLITQDKAQPIRVGNTFTSLQDIQNIIVGSHNETVSDTTSESGISTVAQAVRLGDVAEVKQELTSETSLSHINGKPSIGISLSKTNNGNSVAISRSVRDRLPSLEKKLGHNARISTVFDQAPFIEDSMAAMVHEGLLGALFAIIVILISLFSLRSTLVAACSIPLSVVVALIALWIGNYTLNVLTLGGLTIAIGRVIDDSIVVLENIYRHLQRGEGKQEAVLAGVREVSAAVIASTLTTVAVFLPLGFIDGEIGVLFRPFSVTVAVALLASLLISLTIIPVLAYWFLRAPKKMISPSRQRASFVERCYTPIATWVTGKRNRGFTILAAVVLLDVTFVLIPTLHTTFFDSSDQNNFRLTQEFPAGTSLEKARTEIKKVEDTLAHFPEIQTYQVSMAQDSSFFSSAPNSATYTIVTEKGVDQRGLQQDVLSRLRSISHAIALSSSDSTSSNTLLVNIQAPNEQALALANKQVLDAIAHAANVTNVKSDLAAASPLIDVHVDPQRAARYGLTPAQIGQYLRSTFTGTSTTKIILGDTQQDVQLHLGAPATSLEQLKEQPVPTPSGMAVSLSDVADVTATLGPTQITHLKGVRTATVSADITSKDVGAVSSDVRVRLSKLKFAAGTSYTFGGVTQLQDESFFKMGISLLVAVFIVFFIMAITFRSLVQPLILLISIPFAATGSVLLMLITNTTLSVTALIGLLMLVGIVVTNAIVLIDRVNQYREQGMDARSAVIRGSSERARPILMTASATILALFPMALGLSASSAVMSKSLSIVVIGGLTSSTVLTLLLVPALYMVAESMRKRDVDQPVKPVTQTSQQLRAFAPAKWIVVQKSPTSSLKIR</sequence>